<gene>
    <name evidence="1" type="ORF">NM688_g7625</name>
</gene>
<protein>
    <submittedName>
        <fullName evidence="1">Uncharacterized protein</fullName>
    </submittedName>
</protein>
<dbReference type="EMBL" id="JANHOG010001827">
    <property type="protein sequence ID" value="KAJ3531080.1"/>
    <property type="molecule type" value="Genomic_DNA"/>
</dbReference>
<organism evidence="1 2">
    <name type="scientific">Phlebia brevispora</name>
    <dbReference type="NCBI Taxonomy" id="194682"/>
    <lineage>
        <taxon>Eukaryota</taxon>
        <taxon>Fungi</taxon>
        <taxon>Dikarya</taxon>
        <taxon>Basidiomycota</taxon>
        <taxon>Agaricomycotina</taxon>
        <taxon>Agaricomycetes</taxon>
        <taxon>Polyporales</taxon>
        <taxon>Meruliaceae</taxon>
        <taxon>Phlebia</taxon>
    </lineage>
</organism>
<sequence length="280" mass="31184">MSGALKLDKQVKKKLDDFRTAASVAAEEIIFNVFPNKVCGCKHGFAVEAAFVSHVCCSQLQELIISMSSSDSVFNMSNATSHTDTTIYPPPADFVSSDEPDTKKRKLSDGGVNGTASVAHTAANVTGTARFTNSMHANKHLTLVFAALKKECEELVESIDKVKLWVNLSMPKIEDGDNFGVQIQEEVLNELHRSQEVAYNLRDQARQSYVTRGKLCSKIIKYPHIEDYALALQEHDEKQLYISRQNLHDIRNIYAVLTDILHKNINKIRSPKGNNATGLY</sequence>
<evidence type="ECO:0000313" key="2">
    <source>
        <dbReference type="Proteomes" id="UP001148662"/>
    </source>
</evidence>
<name>A0ACC1S3D0_9APHY</name>
<proteinExistence type="predicted"/>
<dbReference type="Proteomes" id="UP001148662">
    <property type="component" value="Unassembled WGS sequence"/>
</dbReference>
<evidence type="ECO:0000313" key="1">
    <source>
        <dbReference type="EMBL" id="KAJ3531080.1"/>
    </source>
</evidence>
<keyword evidence="2" id="KW-1185">Reference proteome</keyword>
<reference evidence="1" key="1">
    <citation type="submission" date="2022-07" db="EMBL/GenBank/DDBJ databases">
        <title>Genome Sequence of Phlebia brevispora.</title>
        <authorList>
            <person name="Buettner E."/>
        </authorList>
    </citation>
    <scope>NUCLEOTIDE SEQUENCE</scope>
    <source>
        <strain evidence="1">MPL23</strain>
    </source>
</reference>
<comment type="caution">
    <text evidence="1">The sequence shown here is derived from an EMBL/GenBank/DDBJ whole genome shotgun (WGS) entry which is preliminary data.</text>
</comment>
<accession>A0ACC1S3D0</accession>